<keyword evidence="1" id="KW-0472">Membrane</keyword>
<accession>A0A2P1DV20</accession>
<organism evidence="2 3">
    <name type="scientific">Cupriavidus necator</name>
    <name type="common">Alcaligenes eutrophus</name>
    <name type="synonym">Ralstonia eutropha</name>
    <dbReference type="NCBI Taxonomy" id="106590"/>
    <lineage>
        <taxon>Bacteria</taxon>
        <taxon>Pseudomonadati</taxon>
        <taxon>Pseudomonadota</taxon>
        <taxon>Betaproteobacteria</taxon>
        <taxon>Burkholderiales</taxon>
        <taxon>Burkholderiaceae</taxon>
        <taxon>Cupriavidus</taxon>
    </lineage>
</organism>
<reference evidence="3" key="1">
    <citation type="submission" date="2017-02" db="EMBL/GenBank/DDBJ databases">
        <title>Complete genome sequence of Cupriavidus necator strain NH9, a 3-chlorobenzoate degrader.</title>
        <authorList>
            <person name="Moriuchi R."/>
            <person name="Dohra H."/>
            <person name="Ogawa N."/>
        </authorList>
    </citation>
    <scope>NUCLEOTIDE SEQUENCE [LARGE SCALE GENOMIC DNA]</scope>
    <source>
        <strain evidence="3">NH9</strain>
    </source>
</reference>
<evidence type="ECO:0000313" key="3">
    <source>
        <dbReference type="Proteomes" id="UP000189627"/>
    </source>
</evidence>
<evidence type="ECO:0000256" key="1">
    <source>
        <dbReference type="SAM" id="Phobius"/>
    </source>
</evidence>
<keyword evidence="1" id="KW-0812">Transmembrane</keyword>
<dbReference type="KEGG" id="cuh:BJN34_0280"/>
<name>A0A2P1DV20_CUPNE</name>
<keyword evidence="1" id="KW-1133">Transmembrane helix</keyword>
<gene>
    <name evidence="2" type="ORF">BJN34_0280</name>
</gene>
<dbReference type="EMBL" id="CP017758">
    <property type="protein sequence ID" value="AVK72238.1"/>
    <property type="molecule type" value="Genomic_DNA"/>
</dbReference>
<feature type="transmembrane region" description="Helical" evidence="1">
    <location>
        <begin position="21"/>
        <end position="41"/>
    </location>
</feature>
<dbReference type="AlphaFoldDB" id="A0A2P1DV20"/>
<proteinExistence type="predicted"/>
<dbReference type="Proteomes" id="UP000189627">
    <property type="component" value="Chromosome 2"/>
</dbReference>
<sequence length="62" mass="6494">MAAALLALNSQRKQGGGHSNLVTCQAFLAQIAIFLGGLSWVDWVVPGKRLVVSGRGDSASRI</sequence>
<evidence type="ECO:0000313" key="2">
    <source>
        <dbReference type="EMBL" id="AVK72238.1"/>
    </source>
</evidence>
<protein>
    <submittedName>
        <fullName evidence="2">Uncharacterized protein</fullName>
    </submittedName>
</protein>